<sequence>MPGVTKRKYVGETMRINKKITQILRRLSEVLPYNYNADTLLNLFKELYPHEWCELNQRYQHYKKKDEFLRKIGKKIRYKPDPPRKHFLNLPKVKHMLSKGMLIKHKANFDRLGYQEKFNSFKVKRQIAIKSKNDKIAKENELIQNVEPLYIDAFIAAYHQRGISLEGKLEIFNELQKYKSNKVLEFFYKLNDSERNNQISNMAFRHLQLMGNYVKLRKKFKGKEKSYMTETSQFFMTPLDLLNRIESNNLQNQKVFDVFISHSFLDSDVIKKVIKALNKHYLNIYCDWTSDKEFLKRELVSYP</sequence>
<keyword evidence="2" id="KW-1185">Reference proteome</keyword>
<comment type="caution">
    <text evidence="1">The sequence shown here is derived from an EMBL/GenBank/DDBJ whole genome shotgun (WGS) entry which is preliminary data.</text>
</comment>
<evidence type="ECO:0008006" key="3">
    <source>
        <dbReference type="Google" id="ProtNLM"/>
    </source>
</evidence>
<proteinExistence type="predicted"/>
<evidence type="ECO:0000313" key="2">
    <source>
        <dbReference type="Proteomes" id="UP001596002"/>
    </source>
</evidence>
<protein>
    <recommendedName>
        <fullName evidence="3">TIR domain-containing protein</fullName>
    </recommendedName>
</protein>
<dbReference type="Proteomes" id="UP001596002">
    <property type="component" value="Unassembled WGS sequence"/>
</dbReference>
<reference evidence="2" key="1">
    <citation type="journal article" date="2019" name="Int. J. Syst. Evol. Microbiol.">
        <title>The Global Catalogue of Microorganisms (GCM) 10K type strain sequencing project: providing services to taxonomists for standard genome sequencing and annotation.</title>
        <authorList>
            <consortium name="The Broad Institute Genomics Platform"/>
            <consortium name="The Broad Institute Genome Sequencing Center for Infectious Disease"/>
            <person name="Wu L."/>
            <person name="Ma J."/>
        </authorList>
    </citation>
    <scope>NUCLEOTIDE SEQUENCE [LARGE SCALE GENOMIC DNA]</scope>
    <source>
        <strain evidence="2">WYCCWR 12678</strain>
    </source>
</reference>
<evidence type="ECO:0000313" key="1">
    <source>
        <dbReference type="EMBL" id="MFC4765876.1"/>
    </source>
</evidence>
<dbReference type="EMBL" id="JBHSHC010000006">
    <property type="protein sequence ID" value="MFC4765876.1"/>
    <property type="molecule type" value="Genomic_DNA"/>
</dbReference>
<name>A0ABV9PVA6_9BACL</name>
<accession>A0ABV9PVA6</accession>
<organism evidence="1 2">
    <name type="scientific">Effusibacillus consociatus</name>
    <dbReference type="NCBI Taxonomy" id="1117041"/>
    <lineage>
        <taxon>Bacteria</taxon>
        <taxon>Bacillati</taxon>
        <taxon>Bacillota</taxon>
        <taxon>Bacilli</taxon>
        <taxon>Bacillales</taxon>
        <taxon>Alicyclobacillaceae</taxon>
        <taxon>Effusibacillus</taxon>
    </lineage>
</organism>
<gene>
    <name evidence="1" type="ORF">ACFO8Q_00450</name>
</gene>
<dbReference type="RefSeq" id="WP_380023447.1">
    <property type="nucleotide sequence ID" value="NZ_JBHSHC010000006.1"/>
</dbReference>